<dbReference type="InterPro" id="IPR045155">
    <property type="entry name" value="Beta-lactam_cat"/>
</dbReference>
<organism evidence="3 4">
    <name type="scientific">Tsukamurella soli</name>
    <dbReference type="NCBI Taxonomy" id="644556"/>
    <lineage>
        <taxon>Bacteria</taxon>
        <taxon>Bacillati</taxon>
        <taxon>Actinomycetota</taxon>
        <taxon>Actinomycetes</taxon>
        <taxon>Mycobacteriales</taxon>
        <taxon>Tsukamurellaceae</taxon>
        <taxon>Tsukamurella</taxon>
    </lineage>
</organism>
<accession>A0ABP8K1K5</accession>
<feature type="domain" description="Beta-lactamase class A catalytic" evidence="2">
    <location>
        <begin position="65"/>
        <end position="205"/>
    </location>
</feature>
<name>A0ABP8K1K5_9ACTN</name>
<feature type="compositionally biased region" description="Low complexity" evidence="1">
    <location>
        <begin position="244"/>
        <end position="270"/>
    </location>
</feature>
<sequence length="288" mass="30327">MAVARREGVTVSIAVVDRATGAQGQSANAHTGFLTASVVKVMIADDVLTQRDAGKLTLSPSDLATMRLMITRSDDDAADHFWSIGGGDPIVTRIARRYGLHDTRPPKDQWWDTTTSAADLVSLYSQIVSGTHTAPDVRDFIVGAMRGFQPTGTDGEHQTFGLPTALANERIVGYKQGWMPLADGEWVHNSTAIVGGDNRYIVAMMAHQPAPKGEGPTVTALDRVAEALFPGGRIGTPAGARSGSPAPVATEATAPLTTPASPKPASTQPAIPRPAAVRPTAVERLFES</sequence>
<evidence type="ECO:0000256" key="1">
    <source>
        <dbReference type="SAM" id="MobiDB-lite"/>
    </source>
</evidence>
<dbReference type="PANTHER" id="PTHR35333">
    <property type="entry name" value="BETA-LACTAMASE"/>
    <property type="match status" value="1"/>
</dbReference>
<comment type="caution">
    <text evidence="3">The sequence shown here is derived from an EMBL/GenBank/DDBJ whole genome shotgun (WGS) entry which is preliminary data.</text>
</comment>
<evidence type="ECO:0000313" key="3">
    <source>
        <dbReference type="EMBL" id="GAA4399296.1"/>
    </source>
</evidence>
<dbReference type="Pfam" id="PF13354">
    <property type="entry name" value="Beta-lactamase2"/>
    <property type="match status" value="1"/>
</dbReference>
<dbReference type="EMBL" id="BAABFR010000068">
    <property type="protein sequence ID" value="GAA4399296.1"/>
    <property type="molecule type" value="Genomic_DNA"/>
</dbReference>
<dbReference type="Gene3D" id="3.40.710.10">
    <property type="entry name" value="DD-peptidase/beta-lactamase superfamily"/>
    <property type="match status" value="1"/>
</dbReference>
<evidence type="ECO:0000259" key="2">
    <source>
        <dbReference type="Pfam" id="PF13354"/>
    </source>
</evidence>
<protein>
    <recommendedName>
        <fullName evidence="2">Beta-lactamase class A catalytic domain-containing protein</fullName>
    </recommendedName>
</protein>
<dbReference type="Proteomes" id="UP001500635">
    <property type="component" value="Unassembled WGS sequence"/>
</dbReference>
<evidence type="ECO:0000313" key="4">
    <source>
        <dbReference type="Proteomes" id="UP001500635"/>
    </source>
</evidence>
<reference evidence="4" key="1">
    <citation type="journal article" date="2019" name="Int. J. Syst. Evol. Microbiol.">
        <title>The Global Catalogue of Microorganisms (GCM) 10K type strain sequencing project: providing services to taxonomists for standard genome sequencing and annotation.</title>
        <authorList>
            <consortium name="The Broad Institute Genomics Platform"/>
            <consortium name="The Broad Institute Genome Sequencing Center for Infectious Disease"/>
            <person name="Wu L."/>
            <person name="Ma J."/>
        </authorList>
    </citation>
    <scope>NUCLEOTIDE SEQUENCE [LARGE SCALE GENOMIC DNA]</scope>
    <source>
        <strain evidence="4">JCM 17688</strain>
    </source>
</reference>
<gene>
    <name evidence="3" type="ORF">GCM10023147_36470</name>
</gene>
<keyword evidence="4" id="KW-1185">Reference proteome</keyword>
<dbReference type="SUPFAM" id="SSF56601">
    <property type="entry name" value="beta-lactamase/transpeptidase-like"/>
    <property type="match status" value="1"/>
</dbReference>
<proteinExistence type="predicted"/>
<dbReference type="PANTHER" id="PTHR35333:SF3">
    <property type="entry name" value="BETA-LACTAMASE-TYPE TRANSPEPTIDASE FOLD CONTAINING PROTEIN"/>
    <property type="match status" value="1"/>
</dbReference>
<dbReference type="InterPro" id="IPR000871">
    <property type="entry name" value="Beta-lactam_class-A"/>
</dbReference>
<feature type="region of interest" description="Disordered" evidence="1">
    <location>
        <begin position="232"/>
        <end position="288"/>
    </location>
</feature>
<dbReference type="InterPro" id="IPR012338">
    <property type="entry name" value="Beta-lactam/transpept-like"/>
</dbReference>